<protein>
    <submittedName>
        <fullName evidence="1">ABC transporter substrate-binding protein</fullName>
    </submittedName>
</protein>
<proteinExistence type="predicted"/>
<dbReference type="PANTHER" id="PTHR38834:SF3">
    <property type="entry name" value="SOLUTE-BINDING PROTEIN FAMILY 3_N-TERMINAL DOMAIN-CONTAINING PROTEIN"/>
    <property type="match status" value="1"/>
</dbReference>
<dbReference type="SUPFAM" id="SSF53850">
    <property type="entry name" value="Periplasmic binding protein-like II"/>
    <property type="match status" value="1"/>
</dbReference>
<dbReference type="RefSeq" id="WP_274689682.1">
    <property type="nucleotide sequence ID" value="NZ_JAPMOU010000019.1"/>
</dbReference>
<reference evidence="1 2" key="1">
    <citation type="submission" date="2022-11" db="EMBL/GenBank/DDBJ databases">
        <title>Spartinivicinus poritis sp. nov., isolated from scleractinian coral Porites lutea.</title>
        <authorList>
            <person name="Zhang G."/>
            <person name="Cai L."/>
            <person name="Wei Q."/>
        </authorList>
    </citation>
    <scope>NUCLEOTIDE SEQUENCE [LARGE SCALE GENOMIC DNA]</scope>
    <source>
        <strain evidence="1 2">A2-2</strain>
    </source>
</reference>
<name>A0ABT5UAF8_9GAMM</name>
<dbReference type="EMBL" id="JAPMOU010000019">
    <property type="protein sequence ID" value="MDE1463342.1"/>
    <property type="molecule type" value="Genomic_DNA"/>
</dbReference>
<evidence type="ECO:0000313" key="1">
    <source>
        <dbReference type="EMBL" id="MDE1463342.1"/>
    </source>
</evidence>
<evidence type="ECO:0000313" key="2">
    <source>
        <dbReference type="Proteomes" id="UP001528823"/>
    </source>
</evidence>
<gene>
    <name evidence="1" type="ORF">ORQ98_15370</name>
</gene>
<dbReference type="Gene3D" id="3.40.190.10">
    <property type="entry name" value="Periplasmic binding protein-like II"/>
    <property type="match status" value="2"/>
</dbReference>
<comment type="caution">
    <text evidence="1">The sequence shown here is derived from an EMBL/GenBank/DDBJ whole genome shotgun (WGS) entry which is preliminary data.</text>
</comment>
<dbReference type="Proteomes" id="UP001528823">
    <property type="component" value="Unassembled WGS sequence"/>
</dbReference>
<sequence>MSHLIKTLFAIFFLLVVTTKTYSQPIHLLTNPFPPLHMTVSNNGFGKDENVTGLATEIINKLFTRSNIKYTITLQPSAEESQEIATHNNNYGVFTTFKTKQSQHIFKWVGPLFEEDWIILAPKNKKIVIKQLSDLHKYRIGSYEQDEISKYLIKNGVKLIKAKGDVVNAAKLKLGKIDLWATSSLSGPVIAKRYSMHNLEVVYKFNRSALWLALNKDISDDTVSTLNANLNQLRTEGFIDSVVKKYSNPGAI</sequence>
<keyword evidence="2" id="KW-1185">Reference proteome</keyword>
<accession>A0ABT5UAF8</accession>
<dbReference type="PANTHER" id="PTHR38834">
    <property type="entry name" value="PERIPLASMIC SUBSTRATE BINDING PROTEIN FAMILY 3"/>
    <property type="match status" value="1"/>
</dbReference>
<organism evidence="1 2">
    <name type="scientific">Spartinivicinus poritis</name>
    <dbReference type="NCBI Taxonomy" id="2994640"/>
    <lineage>
        <taxon>Bacteria</taxon>
        <taxon>Pseudomonadati</taxon>
        <taxon>Pseudomonadota</taxon>
        <taxon>Gammaproteobacteria</taxon>
        <taxon>Oceanospirillales</taxon>
        <taxon>Zooshikellaceae</taxon>
        <taxon>Spartinivicinus</taxon>
    </lineage>
</organism>